<keyword evidence="2" id="KW-1185">Reference proteome</keyword>
<comment type="caution">
    <text evidence="1">The sequence shown here is derived from an EMBL/GenBank/DDBJ whole genome shotgun (WGS) entry which is preliminary data.</text>
</comment>
<proteinExistence type="predicted"/>
<protein>
    <submittedName>
        <fullName evidence="1">Uncharacterized protein</fullName>
    </submittedName>
</protein>
<gene>
    <name evidence="1" type="ORF">HDU87_001503</name>
</gene>
<dbReference type="EMBL" id="JADGJQ010000137">
    <property type="protein sequence ID" value="KAJ3167510.1"/>
    <property type="molecule type" value="Genomic_DNA"/>
</dbReference>
<dbReference type="AlphaFoldDB" id="A0AAD5TC99"/>
<organism evidence="1 2">
    <name type="scientific">Geranomyces variabilis</name>
    <dbReference type="NCBI Taxonomy" id="109894"/>
    <lineage>
        <taxon>Eukaryota</taxon>
        <taxon>Fungi</taxon>
        <taxon>Fungi incertae sedis</taxon>
        <taxon>Chytridiomycota</taxon>
        <taxon>Chytridiomycota incertae sedis</taxon>
        <taxon>Chytridiomycetes</taxon>
        <taxon>Spizellomycetales</taxon>
        <taxon>Powellomycetaceae</taxon>
        <taxon>Geranomyces</taxon>
    </lineage>
</organism>
<dbReference type="Proteomes" id="UP001212152">
    <property type="component" value="Unassembled WGS sequence"/>
</dbReference>
<evidence type="ECO:0000313" key="2">
    <source>
        <dbReference type="Proteomes" id="UP001212152"/>
    </source>
</evidence>
<evidence type="ECO:0000313" key="1">
    <source>
        <dbReference type="EMBL" id="KAJ3167510.1"/>
    </source>
</evidence>
<reference evidence="1" key="1">
    <citation type="submission" date="2020-05" db="EMBL/GenBank/DDBJ databases">
        <title>Phylogenomic resolution of chytrid fungi.</title>
        <authorList>
            <person name="Stajich J.E."/>
            <person name="Amses K."/>
            <person name="Simmons R."/>
            <person name="Seto K."/>
            <person name="Myers J."/>
            <person name="Bonds A."/>
            <person name="Quandt C.A."/>
            <person name="Barry K."/>
            <person name="Liu P."/>
            <person name="Grigoriev I."/>
            <person name="Longcore J.E."/>
            <person name="James T.Y."/>
        </authorList>
    </citation>
    <scope>NUCLEOTIDE SEQUENCE</scope>
    <source>
        <strain evidence="1">JEL0379</strain>
    </source>
</reference>
<sequence length="476" mass="53060">MDWKDASALWFVNPAQQQLAWLDYLSATIGAAAVASEDESVWYSRYVQKLADNLDAIPDNKQKARKQKLRVLHKENDAGVMVAARPAAKVGVELVGEDMVIRRKRLNATMQGDDEGTAEDVGVEGSSDIVPLAKRVRALSTPHKPTLPRTSVEFAKRKHSLASSVVVISRATKDTSPQYQRHVDFMDEMHLKVFCPSSVTALFEDLSKMPMGHEVGKYLGQAMSKTFADGDEERIHHMALATTTDFYNMVRYKPNACLPAHNAERKYLVEQISPALKMVEHTFGTISFKWIERHTNATKDINCMMLGTDDATTYAVDVIGVFGGDNAELLFLEQSGGSCFEKSRPHAKDDSIKVANESINGLRARLCKFLDVPVELAIKVRSYAMQLIANRLTLMSLSIVGPNEYCFVELKSACFPFAWSEVDLLQDICDLMLCCLGEVKEQNALNAELRRANRAAAREKLTSPTCRDWIAPCVNF</sequence>
<name>A0AAD5TC99_9FUNG</name>
<accession>A0AAD5TC99</accession>